<proteinExistence type="predicted"/>
<evidence type="ECO:0000256" key="1">
    <source>
        <dbReference type="SAM" id="MobiDB-lite"/>
    </source>
</evidence>
<dbReference type="Proteomes" id="UP000480122">
    <property type="component" value="Unassembled WGS sequence"/>
</dbReference>
<dbReference type="OrthoDB" id="5006797at2"/>
<dbReference type="RefSeq" id="WP_155842931.1">
    <property type="nucleotide sequence ID" value="NZ_BAAAIA010000001.1"/>
</dbReference>
<dbReference type="AlphaFoldDB" id="A0A7C9HIV1"/>
<organism evidence="2 3">
    <name type="scientific">Agromyces luteolus</name>
    <dbReference type="NCBI Taxonomy" id="88373"/>
    <lineage>
        <taxon>Bacteria</taxon>
        <taxon>Bacillati</taxon>
        <taxon>Actinomycetota</taxon>
        <taxon>Actinomycetes</taxon>
        <taxon>Micrococcales</taxon>
        <taxon>Microbacteriaceae</taxon>
        <taxon>Agromyces</taxon>
    </lineage>
</organism>
<keyword evidence="3" id="KW-1185">Reference proteome</keyword>
<feature type="compositionally biased region" description="Basic and acidic residues" evidence="1">
    <location>
        <begin position="136"/>
        <end position="145"/>
    </location>
</feature>
<evidence type="ECO:0000313" key="2">
    <source>
        <dbReference type="EMBL" id="MUN08108.1"/>
    </source>
</evidence>
<protein>
    <submittedName>
        <fullName evidence="2">Uncharacterized protein</fullName>
    </submittedName>
</protein>
<gene>
    <name evidence="2" type="ORF">GLX25_13390</name>
</gene>
<comment type="caution">
    <text evidence="2">The sequence shown here is derived from an EMBL/GenBank/DDBJ whole genome shotgun (WGS) entry which is preliminary data.</text>
</comment>
<name>A0A7C9HIV1_9MICO</name>
<accession>A0A7C9HIV1</accession>
<reference evidence="2 3" key="1">
    <citation type="submission" date="2019-11" db="EMBL/GenBank/DDBJ databases">
        <title>Agromyces kandeliae sp. nov., isolated from mangrove soil.</title>
        <authorList>
            <person name="Wang R."/>
        </authorList>
    </citation>
    <scope>NUCLEOTIDE SEQUENCE [LARGE SCALE GENOMIC DNA]</scope>
    <source>
        <strain evidence="2 3">JCM 11431</strain>
    </source>
</reference>
<dbReference type="EMBL" id="WODA01000023">
    <property type="protein sequence ID" value="MUN08108.1"/>
    <property type="molecule type" value="Genomic_DNA"/>
</dbReference>
<sequence>MRRDGAAAALLVALRAGDDVALARLIDVEARLTIDTGDSGGGSVRGRARVIRTLARLLVGRADAGLEPAEVNGCPGLALRRDDGTVTGVLALEIEGGAGTVSGDGGGAAIVELWLQASPAKLERWNRRRPVPGRPVTDRGPARSE</sequence>
<feature type="region of interest" description="Disordered" evidence="1">
    <location>
        <begin position="126"/>
        <end position="145"/>
    </location>
</feature>
<evidence type="ECO:0000313" key="3">
    <source>
        <dbReference type="Proteomes" id="UP000480122"/>
    </source>
</evidence>